<dbReference type="Gene3D" id="3.30.160.60">
    <property type="entry name" value="Classic Zinc Finger"/>
    <property type="match status" value="1"/>
</dbReference>
<dbReference type="PROSITE" id="PS50157">
    <property type="entry name" value="ZINC_FINGER_C2H2_2"/>
    <property type="match status" value="2"/>
</dbReference>
<dbReference type="EMBL" id="HG994584">
    <property type="protein sequence ID" value="CAF2947590.1"/>
    <property type="molecule type" value="Genomic_DNA"/>
</dbReference>
<protein>
    <submittedName>
        <fullName evidence="3">(salmon louse) hypothetical protein</fullName>
    </submittedName>
</protein>
<dbReference type="PROSITE" id="PS00028">
    <property type="entry name" value="ZINC_FINGER_C2H2_1"/>
    <property type="match status" value="2"/>
</dbReference>
<sequence>MNAKTPLVFINFAATATANMIVVLGRSSTIQEDEEPSTLIIHHYINPTKERNSSKNASVIMNARRNKEGETTLTSTSNIILEDKTISLMKEEPLNMSTTSHSNAPSNNNNNTNSTSGCTTSNHNSIGGKSNNNASASANGPTTNSSTNNNGGSSNGGTPRRPTSTTSGGGRAPSPGPPPPTAHYIDPPRSSPVIYHHRSREDHGPQPPLPANGGGSFYSRHHPRSPERPSYSSSTEQMQHGHPNVHYYRDENPHPPHPHHQQQHLQHRGQSAHYKNPDDLDFMYIGNILYYLLIYIDCYPLKTKEPCAPPKLRRESEHCEPESNTNNDDLTHQTKFPDFRNSREEISRLNDITPPRNPSGTKLRCPFCERTYGYETNLRAHIRQRHQGIRVSCPYCPRTFTRNNTVRRHVAREHRHLSRNIPTRFTSTRIPPDPISAQQMAAVASATSLLQPPSPNTSGKCTTAVPGVGLLEFCCLAPALQLYWTCNSTLPVCDIKTHCLDDMALDFFNYDDLMEKSTSIDKKFESFNNKLEVLTYEIQ</sequence>
<dbReference type="SMART" id="SM00355">
    <property type="entry name" value="ZnF_C2H2"/>
    <property type="match status" value="2"/>
</dbReference>
<feature type="domain" description="C2H2-type" evidence="2">
    <location>
        <begin position="363"/>
        <end position="391"/>
    </location>
</feature>
<accession>A0A7R8D158</accession>
<dbReference type="AlphaFoldDB" id="A0A7R8D158"/>
<evidence type="ECO:0000259" key="2">
    <source>
        <dbReference type="PROSITE" id="PS50157"/>
    </source>
</evidence>
<dbReference type="Pfam" id="PF00096">
    <property type="entry name" value="zf-C2H2"/>
    <property type="match status" value="2"/>
</dbReference>
<reference evidence="3" key="1">
    <citation type="submission" date="2021-02" db="EMBL/GenBank/DDBJ databases">
        <authorList>
            <person name="Bekaert M."/>
        </authorList>
    </citation>
    <scope>NUCLEOTIDE SEQUENCE</scope>
    <source>
        <strain evidence="3">IoA-00</strain>
    </source>
</reference>
<evidence type="ECO:0000256" key="1">
    <source>
        <dbReference type="SAM" id="MobiDB-lite"/>
    </source>
</evidence>
<organism evidence="3 4">
    <name type="scientific">Lepeophtheirus salmonis</name>
    <name type="common">Salmon louse</name>
    <name type="synonym">Caligus salmonis</name>
    <dbReference type="NCBI Taxonomy" id="72036"/>
    <lineage>
        <taxon>Eukaryota</taxon>
        <taxon>Metazoa</taxon>
        <taxon>Ecdysozoa</taxon>
        <taxon>Arthropoda</taxon>
        <taxon>Crustacea</taxon>
        <taxon>Multicrustacea</taxon>
        <taxon>Hexanauplia</taxon>
        <taxon>Copepoda</taxon>
        <taxon>Siphonostomatoida</taxon>
        <taxon>Caligidae</taxon>
        <taxon>Lepeophtheirus</taxon>
    </lineage>
</organism>
<name>A0A7R8D158_LEPSM</name>
<dbReference type="InterPro" id="IPR036236">
    <property type="entry name" value="Znf_C2H2_sf"/>
</dbReference>
<feature type="region of interest" description="Disordered" evidence="1">
    <location>
        <begin position="314"/>
        <end position="335"/>
    </location>
</feature>
<feature type="region of interest" description="Disordered" evidence="1">
    <location>
        <begin position="96"/>
        <end position="273"/>
    </location>
</feature>
<feature type="compositionally biased region" description="Low complexity" evidence="1">
    <location>
        <begin position="97"/>
        <end position="166"/>
    </location>
</feature>
<dbReference type="InterPro" id="IPR013087">
    <property type="entry name" value="Znf_C2H2_type"/>
</dbReference>
<feature type="compositionally biased region" description="Basic residues" evidence="1">
    <location>
        <begin position="256"/>
        <end position="267"/>
    </location>
</feature>
<feature type="domain" description="C2H2-type" evidence="2">
    <location>
        <begin position="391"/>
        <end position="414"/>
    </location>
</feature>
<dbReference type="SUPFAM" id="SSF57667">
    <property type="entry name" value="beta-beta-alpha zinc fingers"/>
    <property type="match status" value="1"/>
</dbReference>
<gene>
    <name evidence="3" type="ORF">LSAA_9536</name>
</gene>
<dbReference type="OrthoDB" id="10261408at2759"/>
<evidence type="ECO:0000313" key="4">
    <source>
        <dbReference type="Proteomes" id="UP000675881"/>
    </source>
</evidence>
<dbReference type="Proteomes" id="UP000675881">
    <property type="component" value="Chromosome 5"/>
</dbReference>
<keyword evidence="4" id="KW-1185">Reference proteome</keyword>
<proteinExistence type="predicted"/>
<evidence type="ECO:0000313" key="3">
    <source>
        <dbReference type="EMBL" id="CAF2947590.1"/>
    </source>
</evidence>